<comment type="caution">
    <text evidence="2">The sequence shown here is derived from an EMBL/GenBank/DDBJ whole genome shotgun (WGS) entry which is preliminary data.</text>
</comment>
<dbReference type="GO" id="GO:0006284">
    <property type="term" value="P:base-excision repair"/>
    <property type="evidence" value="ECO:0007669"/>
    <property type="project" value="InterPro"/>
</dbReference>
<dbReference type="Proteomes" id="UP000565723">
    <property type="component" value="Unassembled WGS sequence"/>
</dbReference>
<evidence type="ECO:0000313" key="3">
    <source>
        <dbReference type="Proteomes" id="UP000565723"/>
    </source>
</evidence>
<sequence>FVGPTTVVAFMQAMGLVNDHARGCVMRDKAADLRAGFTPPK</sequence>
<proteinExistence type="predicted"/>
<feature type="binding site" evidence="1">
    <location>
        <position position="24"/>
    </location>
    <ligand>
        <name>Zn(2+)</name>
        <dbReference type="ChEBI" id="CHEBI:29105"/>
    </ligand>
</feature>
<feature type="binding site" evidence="1">
    <location>
        <position position="20"/>
    </location>
    <ligand>
        <name>Zn(2+)</name>
        <dbReference type="ChEBI" id="CHEBI:29105"/>
    </ligand>
</feature>
<dbReference type="RefSeq" id="WP_278423147.1">
    <property type="nucleotide sequence ID" value="NZ_JABXIY010000074.1"/>
</dbReference>
<evidence type="ECO:0000313" key="2">
    <source>
        <dbReference type="EMBL" id="NVK99602.1"/>
    </source>
</evidence>
<reference evidence="2 3" key="1">
    <citation type="journal article" date="2020" name="Proc. Natl. Acad. Sci. U.S.A.">
        <title>Ecological drivers of bacterial community assembly in synthetic phycospheres.</title>
        <authorList>
            <person name="Fu H."/>
            <person name="Uchimiya M."/>
            <person name="Gore J."/>
            <person name="Moran M.A."/>
        </authorList>
    </citation>
    <scope>NUCLEOTIDE SEQUENCE [LARGE SCALE GENOMIC DNA]</scope>
    <source>
        <strain evidence="2">HF-Din03</strain>
    </source>
</reference>
<organism evidence="2 3">
    <name type="scientific">Ruegeria pomeroyi</name>
    <dbReference type="NCBI Taxonomy" id="89184"/>
    <lineage>
        <taxon>Bacteria</taxon>
        <taxon>Pseudomonadati</taxon>
        <taxon>Pseudomonadota</taxon>
        <taxon>Alphaproteobacteria</taxon>
        <taxon>Rhodobacterales</taxon>
        <taxon>Roseobacteraceae</taxon>
        <taxon>Ruegeria</taxon>
    </lineage>
</organism>
<keyword evidence="1" id="KW-0862">Zinc</keyword>
<protein>
    <submittedName>
        <fullName evidence="2">DNA-3-methyladenine glycosylase I</fullName>
    </submittedName>
</protein>
<keyword evidence="1" id="KW-0479">Metal-binding</keyword>
<dbReference type="Gene3D" id="1.10.340.30">
    <property type="entry name" value="Hypothetical protein, domain 2"/>
    <property type="match status" value="1"/>
</dbReference>
<dbReference type="Pfam" id="PF03352">
    <property type="entry name" value="Adenine_glyco"/>
    <property type="match status" value="1"/>
</dbReference>
<dbReference type="AlphaFoldDB" id="A0A850LR46"/>
<accession>A0A850LR46</accession>
<dbReference type="SUPFAM" id="SSF48150">
    <property type="entry name" value="DNA-glycosylase"/>
    <property type="match status" value="1"/>
</dbReference>
<dbReference type="InterPro" id="IPR011257">
    <property type="entry name" value="DNA_glycosylase"/>
</dbReference>
<gene>
    <name evidence="2" type="ORF">HW564_21990</name>
</gene>
<feature type="non-terminal residue" evidence="2">
    <location>
        <position position="1"/>
    </location>
</feature>
<name>A0A850LR46_9RHOB</name>
<evidence type="ECO:0000256" key="1">
    <source>
        <dbReference type="PIRSR" id="PIRSR605019-1"/>
    </source>
</evidence>
<dbReference type="GO" id="GO:0046872">
    <property type="term" value="F:metal ion binding"/>
    <property type="evidence" value="ECO:0007669"/>
    <property type="project" value="UniProtKB-KW"/>
</dbReference>
<dbReference type="InterPro" id="IPR005019">
    <property type="entry name" value="Adenine_glyco"/>
</dbReference>
<dbReference type="EMBL" id="JABXIY010000074">
    <property type="protein sequence ID" value="NVK99602.1"/>
    <property type="molecule type" value="Genomic_DNA"/>
</dbReference>
<dbReference type="GO" id="GO:0008725">
    <property type="term" value="F:DNA-3-methyladenine glycosylase activity"/>
    <property type="evidence" value="ECO:0007669"/>
    <property type="project" value="InterPro"/>
</dbReference>